<protein>
    <recommendedName>
        <fullName evidence="16">Cytochrome P450</fullName>
    </recommendedName>
</protein>
<evidence type="ECO:0000256" key="12">
    <source>
        <dbReference type="SAM" id="MobiDB-lite"/>
    </source>
</evidence>
<dbReference type="GO" id="GO:0016020">
    <property type="term" value="C:membrane"/>
    <property type="evidence" value="ECO:0007669"/>
    <property type="project" value="UniProtKB-SubCell"/>
</dbReference>
<comment type="cofactor">
    <cofactor evidence="1">
        <name>heme</name>
        <dbReference type="ChEBI" id="CHEBI:30413"/>
    </cofactor>
</comment>
<keyword evidence="9" id="KW-0408">Iron</keyword>
<evidence type="ECO:0000313" key="13">
    <source>
        <dbReference type="EMBL" id="CAL1357921.1"/>
    </source>
</evidence>
<reference evidence="14 15" key="1">
    <citation type="submission" date="2024-04" db="EMBL/GenBank/DDBJ databases">
        <authorList>
            <person name="Fracassetti M."/>
        </authorList>
    </citation>
    <scope>NUCLEOTIDE SEQUENCE [LARGE SCALE GENOMIC DNA]</scope>
</reference>
<evidence type="ECO:0000256" key="1">
    <source>
        <dbReference type="ARBA" id="ARBA00001971"/>
    </source>
</evidence>
<evidence type="ECO:0000256" key="8">
    <source>
        <dbReference type="ARBA" id="ARBA00023002"/>
    </source>
</evidence>
<keyword evidence="6" id="KW-0479">Metal-binding</keyword>
<dbReference type="PANTHER" id="PTHR47953">
    <property type="entry name" value="OS08G0105600 PROTEIN"/>
    <property type="match status" value="1"/>
</dbReference>
<dbReference type="Gene3D" id="1.10.630.10">
    <property type="entry name" value="Cytochrome P450"/>
    <property type="match status" value="1"/>
</dbReference>
<keyword evidence="8" id="KW-0560">Oxidoreductase</keyword>
<comment type="similarity">
    <text evidence="3">Belongs to the cytochrome P450 family.</text>
</comment>
<dbReference type="InterPro" id="IPR036396">
    <property type="entry name" value="Cyt_P450_sf"/>
</dbReference>
<gene>
    <name evidence="13" type="ORF">LTRI10_LOCUS5516</name>
    <name evidence="14" type="ORF">LTRI10_LOCUS5520</name>
</gene>
<name>A0AAV2CMX4_9ROSI</name>
<dbReference type="EMBL" id="OZ034813">
    <property type="protein sequence ID" value="CAL1357925.1"/>
    <property type="molecule type" value="Genomic_DNA"/>
</dbReference>
<evidence type="ECO:0000256" key="7">
    <source>
        <dbReference type="ARBA" id="ARBA00022989"/>
    </source>
</evidence>
<dbReference type="Proteomes" id="UP001497516">
    <property type="component" value="Chromosome 1"/>
</dbReference>
<comment type="subcellular location">
    <subcellularLocation>
        <location evidence="2">Membrane</location>
        <topology evidence="2">Single-pass membrane protein</topology>
    </subcellularLocation>
</comment>
<dbReference type="InterPro" id="IPR001128">
    <property type="entry name" value="Cyt_P450"/>
</dbReference>
<keyword evidence="10" id="KW-0503">Monooxygenase</keyword>
<evidence type="ECO:0000256" key="5">
    <source>
        <dbReference type="ARBA" id="ARBA00022692"/>
    </source>
</evidence>
<keyword evidence="7" id="KW-1133">Transmembrane helix</keyword>
<dbReference type="Pfam" id="PF00067">
    <property type="entry name" value="p450"/>
    <property type="match status" value="1"/>
</dbReference>
<proteinExistence type="inferred from homology"/>
<evidence type="ECO:0000256" key="6">
    <source>
        <dbReference type="ARBA" id="ARBA00022723"/>
    </source>
</evidence>
<evidence type="ECO:0000313" key="15">
    <source>
        <dbReference type="Proteomes" id="UP001497516"/>
    </source>
</evidence>
<organism evidence="14 15">
    <name type="scientific">Linum trigynum</name>
    <dbReference type="NCBI Taxonomy" id="586398"/>
    <lineage>
        <taxon>Eukaryota</taxon>
        <taxon>Viridiplantae</taxon>
        <taxon>Streptophyta</taxon>
        <taxon>Embryophyta</taxon>
        <taxon>Tracheophyta</taxon>
        <taxon>Spermatophyta</taxon>
        <taxon>Magnoliopsida</taxon>
        <taxon>eudicotyledons</taxon>
        <taxon>Gunneridae</taxon>
        <taxon>Pentapetalae</taxon>
        <taxon>rosids</taxon>
        <taxon>fabids</taxon>
        <taxon>Malpighiales</taxon>
        <taxon>Linaceae</taxon>
        <taxon>Linum</taxon>
    </lineage>
</organism>
<evidence type="ECO:0008006" key="16">
    <source>
        <dbReference type="Google" id="ProtNLM"/>
    </source>
</evidence>
<dbReference type="GO" id="GO:0016705">
    <property type="term" value="F:oxidoreductase activity, acting on paired donors, with incorporation or reduction of molecular oxygen"/>
    <property type="evidence" value="ECO:0007669"/>
    <property type="project" value="InterPro"/>
</dbReference>
<evidence type="ECO:0000256" key="2">
    <source>
        <dbReference type="ARBA" id="ARBA00004167"/>
    </source>
</evidence>
<dbReference type="SUPFAM" id="SSF48264">
    <property type="entry name" value="Cytochrome P450"/>
    <property type="match status" value="1"/>
</dbReference>
<dbReference type="GO" id="GO:0004497">
    <property type="term" value="F:monooxygenase activity"/>
    <property type="evidence" value="ECO:0007669"/>
    <property type="project" value="UniProtKB-KW"/>
</dbReference>
<sequence>MQKAQEEVQHLFRSQGDVNEDGLHELKYLDSVIEESLRMHPPFPLLLPREGTVRLQIDYYDIPEKARTTINASTIGRDPRHRKEHGEILP</sequence>
<evidence type="ECO:0000256" key="10">
    <source>
        <dbReference type="ARBA" id="ARBA00023033"/>
    </source>
</evidence>
<dbReference type="PANTHER" id="PTHR47953:SF19">
    <property type="entry name" value="OS06G0641600 PROTEIN"/>
    <property type="match status" value="1"/>
</dbReference>
<feature type="region of interest" description="Disordered" evidence="12">
    <location>
        <begin position="70"/>
        <end position="90"/>
    </location>
</feature>
<dbReference type="GO" id="GO:0020037">
    <property type="term" value="F:heme binding"/>
    <property type="evidence" value="ECO:0007669"/>
    <property type="project" value="InterPro"/>
</dbReference>
<dbReference type="GO" id="GO:0005506">
    <property type="term" value="F:iron ion binding"/>
    <property type="evidence" value="ECO:0007669"/>
    <property type="project" value="InterPro"/>
</dbReference>
<accession>A0AAV2CMX4</accession>
<evidence type="ECO:0000313" key="14">
    <source>
        <dbReference type="EMBL" id="CAL1357925.1"/>
    </source>
</evidence>
<evidence type="ECO:0000256" key="9">
    <source>
        <dbReference type="ARBA" id="ARBA00023004"/>
    </source>
</evidence>
<keyword evidence="11" id="KW-0472">Membrane</keyword>
<dbReference type="InterPro" id="IPR052306">
    <property type="entry name" value="CYP450_71D"/>
</dbReference>
<keyword evidence="5" id="KW-0812">Transmembrane</keyword>
<dbReference type="AlphaFoldDB" id="A0AAV2CMX4"/>
<evidence type="ECO:0000256" key="4">
    <source>
        <dbReference type="ARBA" id="ARBA00022617"/>
    </source>
</evidence>
<evidence type="ECO:0000256" key="3">
    <source>
        <dbReference type="ARBA" id="ARBA00010617"/>
    </source>
</evidence>
<evidence type="ECO:0000256" key="11">
    <source>
        <dbReference type="ARBA" id="ARBA00023136"/>
    </source>
</evidence>
<keyword evidence="15" id="KW-1185">Reference proteome</keyword>
<keyword evidence="4" id="KW-0349">Heme</keyword>
<dbReference type="EMBL" id="OZ034813">
    <property type="protein sequence ID" value="CAL1357921.1"/>
    <property type="molecule type" value="Genomic_DNA"/>
</dbReference>